<keyword evidence="1" id="KW-0732">Signal</keyword>
<proteinExistence type="predicted"/>
<evidence type="ECO:0000313" key="3">
    <source>
        <dbReference type="Proteomes" id="UP000032160"/>
    </source>
</evidence>
<dbReference type="KEGG" id="pect:BN1012_Phect1942"/>
<organism evidence="2 3">
    <name type="scientific">Candidatus Phaeomarinibacter ectocarpi</name>
    <dbReference type="NCBI Taxonomy" id="1458461"/>
    <lineage>
        <taxon>Bacteria</taxon>
        <taxon>Pseudomonadati</taxon>
        <taxon>Pseudomonadota</taxon>
        <taxon>Alphaproteobacteria</taxon>
        <taxon>Hyphomicrobiales</taxon>
        <taxon>Parvibaculaceae</taxon>
        <taxon>Candidatus Phaeomarinibacter</taxon>
    </lineage>
</organism>
<dbReference type="STRING" id="1458461.BN1012_Phect1942"/>
<gene>
    <name evidence="2" type="ORF">BN1012_Phect1942</name>
</gene>
<name>X5MM82_9HYPH</name>
<sequence length="243" mass="26350">MTNTAPLAALTLAAFLAGTSFVSSALASDAKSSPCTPVAEAEFGDPVICTGIMKKGGHTLAVRLYWDILADTDEWHVTRIETAKTPNGKSRTVLDDVDSRAPMTMEANGFEFGDFNFDGYTDFRLIEFLPAGPNVAYFNAIYNPKTHRHVVATQLNMLSAPEFDAARNEVTSEWRSNAATYGADIYTWDGTDLVLKKRVVSMYDGAENCMATSFEPVGRVTAEALGSGETDGLLTEVYEEPCS</sequence>
<protein>
    <submittedName>
        <fullName evidence="2">Putative nitrite reductase</fullName>
    </submittedName>
</protein>
<accession>X5MM82</accession>
<dbReference type="RefSeq" id="WP_052534330.1">
    <property type="nucleotide sequence ID" value="NZ_HG966617.1"/>
</dbReference>
<keyword evidence="3" id="KW-1185">Reference proteome</keyword>
<dbReference type="InterPro" id="IPR058087">
    <property type="entry name" value="XAC2610_dom"/>
</dbReference>
<evidence type="ECO:0000313" key="2">
    <source>
        <dbReference type="EMBL" id="CDO60155.1"/>
    </source>
</evidence>
<dbReference type="Proteomes" id="UP000032160">
    <property type="component" value="Chromosome I"/>
</dbReference>
<dbReference type="AlphaFoldDB" id="X5MM82"/>
<reference evidence="2 3" key="1">
    <citation type="journal article" date="2014" name="Front. Genet.">
        <title>Genome and metabolic network of "Candidatus Phaeomarinobacter ectocarpi" Ec32, a new candidate genus of Alphaproteobacteria frequently associated with brown algae.</title>
        <authorList>
            <person name="Dittami S.M."/>
            <person name="Barbeyron T."/>
            <person name="Boyen C."/>
            <person name="Cambefort J."/>
            <person name="Collet G."/>
            <person name="Delage L."/>
            <person name="Gobet A."/>
            <person name="Groisillier A."/>
            <person name="Leblanc C."/>
            <person name="Michel G."/>
            <person name="Scornet D."/>
            <person name="Siegel A."/>
            <person name="Tapia J.E."/>
            <person name="Tonon T."/>
        </authorList>
    </citation>
    <scope>NUCLEOTIDE SEQUENCE [LARGE SCALE GENOMIC DNA]</scope>
    <source>
        <strain evidence="2 3">Ec32</strain>
    </source>
</reference>
<dbReference type="EMBL" id="HG966617">
    <property type="protein sequence ID" value="CDO60155.1"/>
    <property type="molecule type" value="Genomic_DNA"/>
</dbReference>
<evidence type="ECO:0000256" key="1">
    <source>
        <dbReference type="SAM" id="SignalP"/>
    </source>
</evidence>
<dbReference type="HOGENOM" id="CLU_1140949_0_0_5"/>
<feature type="signal peptide" evidence="1">
    <location>
        <begin position="1"/>
        <end position="27"/>
    </location>
</feature>
<dbReference type="OrthoDB" id="672290at2"/>
<feature type="chain" id="PRO_5004960136" evidence="1">
    <location>
        <begin position="28"/>
        <end position="243"/>
    </location>
</feature>
<dbReference type="NCBIfam" id="NF047539">
    <property type="entry name" value="XAC2610_fam"/>
    <property type="match status" value="1"/>
</dbReference>